<keyword evidence="1" id="KW-0597">Phosphoprotein</keyword>
<dbReference type="GeneID" id="36383933"/>
<evidence type="ECO:0000256" key="5">
    <source>
        <dbReference type="ARBA" id="ARBA00023242"/>
    </source>
</evidence>
<dbReference type="InterPro" id="IPR052412">
    <property type="entry name" value="CC-Dev_Transcription_Reg"/>
</dbReference>
<dbReference type="CTD" id="36383933"/>
<feature type="compositionally biased region" description="Polar residues" evidence="6">
    <location>
        <begin position="653"/>
        <end position="674"/>
    </location>
</feature>
<feature type="region of interest" description="Disordered" evidence="6">
    <location>
        <begin position="631"/>
        <end position="674"/>
    </location>
</feature>
<evidence type="ECO:0000256" key="4">
    <source>
        <dbReference type="ARBA" id="ARBA00023163"/>
    </source>
</evidence>
<proteinExistence type="predicted"/>
<accession>A0A090N0Z6</accession>
<dbReference type="PANTHER" id="PTHR13059">
    <property type="entry name" value="HMG-BOX TRANSCRIPTION FACTOR BBX"/>
    <property type="match status" value="1"/>
</dbReference>
<sequence>MGKEKQLCYKILCSLPFSMYKHRIINLMYTASMDTSKDYSAIGLNKPATSDGTSLQTPEVNGTEQSLTDKNNFENSIIQMPLSVGSQDNHQESLINNCNSGQESFEADSGKTSYHMSSVLDDWSGTNVIAKISQNPIIYQCGVIDNITEDNDVAVKFDNGKIITYDNVLKQGYEFTDIVPDCVPPLENIIVNKKVLIRQNMNEKIFKIGTVISVHCKPSISINVIWRTEENEIKETSLSRANVRALKPPWYMDIFSHTSSANDNSLKVDNISSATEINNNESLLLSLPPIFNFSSTSLKDIVKEKDEVASSSTSCKNVTSQPFDKEKHKTDGSLQLNIVSPTTCNDYMQKYKKGEVITTPGGIRKKFNGKQWRRLCSKDGCSKESQRRGYCSRHLSKGRLNLPRLEPHQQIPIPNEQHLLGIPQPLASAPGGLFNWNTGPGRNIPVNLPRLNIPTQLPHTQGLRIGGGGPSSVTPTGQKSQLDNWISSITSPLFGDLFSHNKIDSGLNILKELRKTSLPNLTGNNHDIGQGPHIESFIYNHNNNNNNNIRTSRENNINTVNNILESFTSDGLQINNHRQKQITDSQIVPMDLSTSNPFINPLQLLPFLKIPSFSTSIHPFFSCIKKEGQISGTEINNPNTPDNKSNDEKDSPSKNLHGSICNNSTSFNSSTAKK</sequence>
<evidence type="ECO:0000256" key="1">
    <source>
        <dbReference type="ARBA" id="ARBA00022553"/>
    </source>
</evidence>
<dbReference type="STRING" id="34506.A0A090N0Z6"/>
<gene>
    <name evidence="8 10 11" type="ORF">SRAE_X000087700</name>
</gene>
<evidence type="ECO:0000256" key="6">
    <source>
        <dbReference type="SAM" id="MobiDB-lite"/>
    </source>
</evidence>
<keyword evidence="3" id="KW-0238">DNA-binding</keyword>
<name>A0A090N0Z6_STRRB</name>
<reference evidence="10" key="2">
    <citation type="submission" date="2020-12" db="UniProtKB">
        <authorList>
            <consortium name="WormBaseParasite"/>
        </authorList>
    </citation>
    <scope>IDENTIFICATION</scope>
</reference>
<organism evidence="8">
    <name type="scientific">Strongyloides ratti</name>
    <name type="common">Parasitic roundworm</name>
    <dbReference type="NCBI Taxonomy" id="34506"/>
    <lineage>
        <taxon>Eukaryota</taxon>
        <taxon>Metazoa</taxon>
        <taxon>Ecdysozoa</taxon>
        <taxon>Nematoda</taxon>
        <taxon>Chromadorea</taxon>
        <taxon>Rhabditida</taxon>
        <taxon>Tylenchina</taxon>
        <taxon>Panagrolaimomorpha</taxon>
        <taxon>Strongyloidoidea</taxon>
        <taxon>Strongyloididae</taxon>
        <taxon>Strongyloides</taxon>
    </lineage>
</organism>
<keyword evidence="5" id="KW-0539">Nucleus</keyword>
<evidence type="ECO:0000313" key="8">
    <source>
        <dbReference type="EMBL" id="CEF71553.1"/>
    </source>
</evidence>
<dbReference type="GO" id="GO:0000977">
    <property type="term" value="F:RNA polymerase II transcription regulatory region sequence-specific DNA binding"/>
    <property type="evidence" value="ECO:0007669"/>
    <property type="project" value="TreeGrafter"/>
</dbReference>
<feature type="region of interest" description="Disordered" evidence="6">
    <location>
        <begin position="47"/>
        <end position="67"/>
    </location>
</feature>
<dbReference type="OrthoDB" id="2377365at2759"/>
<evidence type="ECO:0000313" key="9">
    <source>
        <dbReference type="Proteomes" id="UP000035682"/>
    </source>
</evidence>
<protein>
    <submittedName>
        <fullName evidence="8">Protein capicua homolog</fullName>
    </submittedName>
</protein>
<dbReference type="InterPro" id="IPR032147">
    <property type="entry name" value="Cic_dom"/>
</dbReference>
<evidence type="ECO:0000313" key="11">
    <source>
        <dbReference type="WormBase" id="SRAE_X000087700"/>
    </source>
</evidence>
<keyword evidence="9" id="KW-1185">Reference proteome</keyword>
<dbReference type="RefSeq" id="XP_024510749.1">
    <property type="nucleotide sequence ID" value="XM_024645275.1"/>
</dbReference>
<dbReference type="GO" id="GO:0005634">
    <property type="term" value="C:nucleus"/>
    <property type="evidence" value="ECO:0007669"/>
    <property type="project" value="TreeGrafter"/>
</dbReference>
<evidence type="ECO:0000259" key="7">
    <source>
        <dbReference type="Pfam" id="PF16090"/>
    </source>
</evidence>
<dbReference type="Proteomes" id="UP000035682">
    <property type="component" value="Unplaced"/>
</dbReference>
<evidence type="ECO:0000313" key="10">
    <source>
        <dbReference type="WBParaSite" id="SRAE_X000087700.1"/>
    </source>
</evidence>
<dbReference type="WBParaSite" id="SRAE_X000087700.1">
    <property type="protein sequence ID" value="SRAE_X000087700.1"/>
    <property type="gene ID" value="WBGene00266439"/>
</dbReference>
<evidence type="ECO:0000256" key="3">
    <source>
        <dbReference type="ARBA" id="ARBA00023125"/>
    </source>
</evidence>
<dbReference type="PANTHER" id="PTHR13059:SF13">
    <property type="entry name" value="PROTEIN CAPICUA HOMOLOG"/>
    <property type="match status" value="1"/>
</dbReference>
<evidence type="ECO:0000256" key="2">
    <source>
        <dbReference type="ARBA" id="ARBA00023015"/>
    </source>
</evidence>
<dbReference type="WormBase" id="SRAE_X000087700">
    <property type="protein sequence ID" value="SRP03399"/>
    <property type="gene ID" value="WBGene00266439"/>
</dbReference>
<feature type="domain" description="Protein capicua homolog-like" evidence="7">
    <location>
        <begin position="176"/>
        <end position="254"/>
    </location>
</feature>
<reference evidence="8 9" key="1">
    <citation type="submission" date="2014-09" db="EMBL/GenBank/DDBJ databases">
        <authorList>
            <person name="Martin A.A."/>
        </authorList>
    </citation>
    <scope>NUCLEOTIDE SEQUENCE</scope>
    <source>
        <strain evidence="9">ED321</strain>
        <strain evidence="8">ED321 Heterogonic</strain>
    </source>
</reference>
<feature type="compositionally biased region" description="Polar residues" evidence="6">
    <location>
        <begin position="631"/>
        <end position="643"/>
    </location>
</feature>
<dbReference type="AlphaFoldDB" id="A0A090N0Z6"/>
<dbReference type="Pfam" id="PF16090">
    <property type="entry name" value="DUF4819"/>
    <property type="match status" value="1"/>
</dbReference>
<keyword evidence="2" id="KW-0805">Transcription regulation</keyword>
<keyword evidence="4" id="KW-0804">Transcription</keyword>
<dbReference type="EMBL" id="LN609530">
    <property type="protein sequence ID" value="CEF71553.1"/>
    <property type="molecule type" value="Genomic_DNA"/>
</dbReference>
<dbReference type="GO" id="GO:0000981">
    <property type="term" value="F:DNA-binding transcription factor activity, RNA polymerase II-specific"/>
    <property type="evidence" value="ECO:0007669"/>
    <property type="project" value="TreeGrafter"/>
</dbReference>